<dbReference type="InterPro" id="IPR006473">
    <property type="entry name" value="Peptidase_C58_Yopt"/>
</dbReference>
<organism evidence="5 6">
    <name type="scientific">Providencia alcalifaciens 205/92</name>
    <dbReference type="NCBI Taxonomy" id="1256988"/>
    <lineage>
        <taxon>Bacteria</taxon>
        <taxon>Pseudomonadati</taxon>
        <taxon>Pseudomonadota</taxon>
        <taxon>Gammaproteobacteria</taxon>
        <taxon>Enterobacterales</taxon>
        <taxon>Morganellaceae</taxon>
        <taxon>Providencia</taxon>
    </lineage>
</organism>
<evidence type="ECO:0000256" key="1">
    <source>
        <dbReference type="ARBA" id="ARBA00022670"/>
    </source>
</evidence>
<dbReference type="GO" id="GO:0006508">
    <property type="term" value="P:proteolysis"/>
    <property type="evidence" value="ECO:0007669"/>
    <property type="project" value="UniProtKB-KW"/>
</dbReference>
<feature type="domain" description="Peptidase C58 YopT-type" evidence="4">
    <location>
        <begin position="301"/>
        <end position="353"/>
    </location>
</feature>
<proteinExistence type="predicted"/>
<dbReference type="RefSeq" id="WP_036960866.1">
    <property type="nucleotide sequence ID" value="NZ_JALD01000030.1"/>
</dbReference>
<protein>
    <submittedName>
        <fullName evidence="5">Virulence surface antigen domain protein</fullName>
    </submittedName>
</protein>
<keyword evidence="2" id="KW-0378">Hydrolase</keyword>
<evidence type="ECO:0000313" key="6">
    <source>
        <dbReference type="Proteomes" id="UP000022311"/>
    </source>
</evidence>
<name>A0AAV3M7S4_9GAMM</name>
<dbReference type="GO" id="GO:0004197">
    <property type="term" value="F:cysteine-type endopeptidase activity"/>
    <property type="evidence" value="ECO:0007669"/>
    <property type="project" value="InterPro"/>
</dbReference>
<dbReference type="Proteomes" id="UP000022311">
    <property type="component" value="Unassembled WGS sequence"/>
</dbReference>
<evidence type="ECO:0000313" key="5">
    <source>
        <dbReference type="EMBL" id="EUD11859.1"/>
    </source>
</evidence>
<accession>A0AAV3M7S4</accession>
<evidence type="ECO:0000256" key="3">
    <source>
        <dbReference type="ARBA" id="ARBA00022807"/>
    </source>
</evidence>
<dbReference type="AlphaFoldDB" id="A0AAV3M7S4"/>
<gene>
    <name evidence="5" type="ORF">HMPREF1563_0157</name>
</gene>
<dbReference type="CDD" id="cd20494">
    <property type="entry name" value="C58_RtxA"/>
    <property type="match status" value="1"/>
</dbReference>
<dbReference type="EMBL" id="JALD01000030">
    <property type="protein sequence ID" value="EUD11859.1"/>
    <property type="molecule type" value="Genomic_DNA"/>
</dbReference>
<evidence type="ECO:0000256" key="2">
    <source>
        <dbReference type="ARBA" id="ARBA00022801"/>
    </source>
</evidence>
<reference evidence="5 6" key="1">
    <citation type="submission" date="2014-01" db="EMBL/GenBank/DDBJ databases">
        <authorList>
            <person name="Durkin A.S."/>
            <person name="McCorrison J."/>
            <person name="Torralba M."/>
            <person name="Gillis M."/>
            <person name="Haft D.H."/>
            <person name="Methe B."/>
            <person name="Sutton G."/>
            <person name="Nelson K.E."/>
        </authorList>
    </citation>
    <scope>NUCLEOTIDE SEQUENCE [LARGE SCALE GENOMIC DNA]</scope>
    <source>
        <strain evidence="5 6">205/92</strain>
    </source>
</reference>
<keyword evidence="1" id="KW-0645">Protease</keyword>
<dbReference type="Pfam" id="PF03543">
    <property type="entry name" value="Peptidase_C58"/>
    <property type="match status" value="1"/>
</dbReference>
<keyword evidence="3" id="KW-0788">Thiol protease</keyword>
<sequence length="400" mass="47184">MITNDFNINFSQGYFIKFLKEQKTNQFKNKILNVCNQHNVLNGYCFGFSNLYLQSVAKNKEKQFIDAFNNIPSDILSINHHRNSPENKEALITKAKKKADFENLSSLVINTQTFNINDAFIVRLKKSIKTITKSKNTHGEITFKEHLNTIIEILINKNIHNKTFSLDERKLYIKTLQEIHIIANELYRHALPNKKSFLFFKNKKNNPLENKSVHFKEIIQKIKDNCKIKNGEFTNQDIGKILTYSCLYYNTSIHQNWLEQNDIFSELRSNKELSFYRMQLSDFLNDEFIPNQERYYLILSQKHACAATITKQINGKYEYTFFDPNQGIKYFNNKKDFDHFIYNFTKENADYYNFIKSEKGDDYSIQFLDLGKPSFPRKLIHKKISMPDTQTLPPLEGTLV</sequence>
<comment type="caution">
    <text evidence="5">The sequence shown here is derived from an EMBL/GenBank/DDBJ whole genome shotgun (WGS) entry which is preliminary data.</text>
</comment>
<evidence type="ECO:0000259" key="4">
    <source>
        <dbReference type="Pfam" id="PF03543"/>
    </source>
</evidence>